<accession>A0A9N9IEI7</accession>
<comment type="caution">
    <text evidence="1">The sequence shown here is derived from an EMBL/GenBank/DDBJ whole genome shotgun (WGS) entry which is preliminary data.</text>
</comment>
<dbReference type="AlphaFoldDB" id="A0A9N9IEI7"/>
<organism evidence="1 2">
    <name type="scientific">Funneliformis mosseae</name>
    <name type="common">Endomycorrhizal fungus</name>
    <name type="synonym">Glomus mosseae</name>
    <dbReference type="NCBI Taxonomy" id="27381"/>
    <lineage>
        <taxon>Eukaryota</taxon>
        <taxon>Fungi</taxon>
        <taxon>Fungi incertae sedis</taxon>
        <taxon>Mucoromycota</taxon>
        <taxon>Glomeromycotina</taxon>
        <taxon>Glomeromycetes</taxon>
        <taxon>Glomerales</taxon>
        <taxon>Glomeraceae</taxon>
        <taxon>Funneliformis</taxon>
    </lineage>
</organism>
<sequence length="125" mass="14188">GEKSVGDTGVVTDTIVTGFIERFILPQIDTQTLASREFRGRVKNLIEVPDNKAKTFLIDINEIVKNLEAENDTLLRNLLFTISGLHKYPLRVRPRCKLYIAGEPYVSARLKYAINKEEEIAIIVE</sequence>
<dbReference type="EMBL" id="CAJVPP010017316">
    <property type="protein sequence ID" value="CAG8732239.1"/>
    <property type="molecule type" value="Genomic_DNA"/>
</dbReference>
<evidence type="ECO:0000313" key="1">
    <source>
        <dbReference type="EMBL" id="CAG8732239.1"/>
    </source>
</evidence>
<evidence type="ECO:0000313" key="2">
    <source>
        <dbReference type="Proteomes" id="UP000789375"/>
    </source>
</evidence>
<protein>
    <submittedName>
        <fullName evidence="1">16300_t:CDS:1</fullName>
    </submittedName>
</protein>
<reference evidence="1" key="1">
    <citation type="submission" date="2021-06" db="EMBL/GenBank/DDBJ databases">
        <authorList>
            <person name="Kallberg Y."/>
            <person name="Tangrot J."/>
            <person name="Rosling A."/>
        </authorList>
    </citation>
    <scope>NUCLEOTIDE SEQUENCE</scope>
    <source>
        <strain evidence="1">87-6 pot B 2015</strain>
    </source>
</reference>
<keyword evidence="2" id="KW-1185">Reference proteome</keyword>
<name>A0A9N9IEI7_FUNMO</name>
<proteinExistence type="predicted"/>
<gene>
    <name evidence="1" type="ORF">FMOSSE_LOCUS15699</name>
</gene>
<feature type="non-terminal residue" evidence="1">
    <location>
        <position position="1"/>
    </location>
</feature>
<feature type="non-terminal residue" evidence="1">
    <location>
        <position position="125"/>
    </location>
</feature>
<dbReference type="Proteomes" id="UP000789375">
    <property type="component" value="Unassembled WGS sequence"/>
</dbReference>